<dbReference type="GO" id="GO:0009113">
    <property type="term" value="P:purine nucleobase biosynthetic process"/>
    <property type="evidence" value="ECO:0007669"/>
    <property type="project" value="InterPro"/>
</dbReference>
<organism evidence="17 18">
    <name type="scientific">Syntrophaceticus schinkii</name>
    <dbReference type="NCBI Taxonomy" id="499207"/>
    <lineage>
        <taxon>Bacteria</taxon>
        <taxon>Bacillati</taxon>
        <taxon>Bacillota</taxon>
        <taxon>Clostridia</taxon>
        <taxon>Thermoanaerobacterales</taxon>
        <taxon>Thermoanaerobacterales Family III. Incertae Sedis</taxon>
        <taxon>Syntrophaceticus</taxon>
    </lineage>
</organism>
<evidence type="ECO:0000313" key="17">
    <source>
        <dbReference type="EMBL" id="CEO89463.1"/>
    </source>
</evidence>
<evidence type="ECO:0000256" key="12">
    <source>
        <dbReference type="ARBA" id="ARBA00042242"/>
    </source>
</evidence>
<keyword evidence="18" id="KW-1185">Reference proteome</keyword>
<evidence type="ECO:0000256" key="9">
    <source>
        <dbReference type="ARBA" id="ARBA00022840"/>
    </source>
</evidence>
<dbReference type="Proteomes" id="UP000046155">
    <property type="component" value="Unassembled WGS sequence"/>
</dbReference>
<name>A0A0B7MMJ2_9FIRM</name>
<comment type="cofactor">
    <cofactor evidence="1">
        <name>Mn(2+)</name>
        <dbReference type="ChEBI" id="CHEBI:29035"/>
    </cofactor>
</comment>
<evidence type="ECO:0000256" key="3">
    <source>
        <dbReference type="ARBA" id="ARBA00005174"/>
    </source>
</evidence>
<dbReference type="PROSITE" id="PS00184">
    <property type="entry name" value="GARS"/>
    <property type="match status" value="1"/>
</dbReference>
<dbReference type="OrthoDB" id="9807240at2"/>
<dbReference type="RefSeq" id="WP_156972237.1">
    <property type="nucleotide sequence ID" value="NZ_CDRZ01000246.1"/>
</dbReference>
<dbReference type="AlphaFoldDB" id="A0A0B7MMJ2"/>
<dbReference type="Gene3D" id="3.90.600.10">
    <property type="entry name" value="Phosphoribosylglycinamide synthetase, C-terminal domain"/>
    <property type="match status" value="1"/>
</dbReference>
<comment type="cofactor">
    <cofactor evidence="2">
        <name>Mg(2+)</name>
        <dbReference type="ChEBI" id="CHEBI:18420"/>
    </cofactor>
</comment>
<dbReference type="SUPFAM" id="SSF56059">
    <property type="entry name" value="Glutathione synthetase ATP-binding domain-like"/>
    <property type="match status" value="1"/>
</dbReference>
<evidence type="ECO:0000256" key="7">
    <source>
        <dbReference type="ARBA" id="ARBA00022741"/>
    </source>
</evidence>
<dbReference type="InterPro" id="IPR020561">
    <property type="entry name" value="PRibGlycinamid_synth_ATP-grasp"/>
</dbReference>
<dbReference type="SMART" id="SM01210">
    <property type="entry name" value="GARS_C"/>
    <property type="match status" value="1"/>
</dbReference>
<dbReference type="EC" id="6.3.4.13" evidence="4 14"/>
<reference evidence="18" key="1">
    <citation type="submission" date="2015-01" db="EMBL/GenBank/DDBJ databases">
        <authorList>
            <person name="Manzoor Shahid"/>
            <person name="Zubair Saima"/>
        </authorList>
    </citation>
    <scope>NUCLEOTIDE SEQUENCE [LARGE SCALE GENOMIC DNA]</scope>
    <source>
        <strain evidence="18">Sp3</strain>
    </source>
</reference>
<comment type="similarity">
    <text evidence="11 14">Belongs to the GARS family.</text>
</comment>
<keyword evidence="7 15" id="KW-0547">Nucleotide-binding</keyword>
<evidence type="ECO:0000256" key="6">
    <source>
        <dbReference type="ARBA" id="ARBA00022723"/>
    </source>
</evidence>
<dbReference type="InterPro" id="IPR020559">
    <property type="entry name" value="PRibGlycinamide_synth_CS"/>
</dbReference>
<dbReference type="InterPro" id="IPR013815">
    <property type="entry name" value="ATP_grasp_subdomain_1"/>
</dbReference>
<dbReference type="UniPathway" id="UPA00074">
    <property type="reaction ID" value="UER00125"/>
</dbReference>
<accession>A0A0B7MMJ2</accession>
<dbReference type="SUPFAM" id="SSF52440">
    <property type="entry name" value="PreATP-grasp domain"/>
    <property type="match status" value="1"/>
</dbReference>
<comment type="catalytic activity">
    <reaction evidence="14">
        <text>5-phospho-beta-D-ribosylamine + glycine + ATP = N(1)-(5-phospho-beta-D-ribosyl)glycinamide + ADP + phosphate + H(+)</text>
        <dbReference type="Rhea" id="RHEA:17453"/>
        <dbReference type="ChEBI" id="CHEBI:15378"/>
        <dbReference type="ChEBI" id="CHEBI:30616"/>
        <dbReference type="ChEBI" id="CHEBI:43474"/>
        <dbReference type="ChEBI" id="CHEBI:57305"/>
        <dbReference type="ChEBI" id="CHEBI:58681"/>
        <dbReference type="ChEBI" id="CHEBI:143788"/>
        <dbReference type="ChEBI" id="CHEBI:456216"/>
        <dbReference type="EC" id="6.3.4.13"/>
    </reaction>
</comment>
<dbReference type="PANTHER" id="PTHR43472">
    <property type="entry name" value="PHOSPHORIBOSYLAMINE--GLYCINE LIGASE"/>
    <property type="match status" value="1"/>
</dbReference>
<gene>
    <name evidence="14 17" type="primary">purD</name>
    <name evidence="17" type="ORF">SSCH_490028</name>
</gene>
<dbReference type="InterPro" id="IPR016185">
    <property type="entry name" value="PreATP-grasp_dom_sf"/>
</dbReference>
<dbReference type="Pfam" id="PF01071">
    <property type="entry name" value="GARS_A"/>
    <property type="match status" value="1"/>
</dbReference>
<keyword evidence="6" id="KW-0479">Metal-binding</keyword>
<proteinExistence type="inferred from homology"/>
<dbReference type="PANTHER" id="PTHR43472:SF1">
    <property type="entry name" value="PHOSPHORIBOSYLAMINE--GLYCINE LIGASE, CHLOROPLASTIC"/>
    <property type="match status" value="1"/>
</dbReference>
<dbReference type="Gene3D" id="3.40.50.20">
    <property type="match status" value="1"/>
</dbReference>
<evidence type="ECO:0000256" key="14">
    <source>
        <dbReference type="HAMAP-Rule" id="MF_00138"/>
    </source>
</evidence>
<dbReference type="GO" id="GO:0046872">
    <property type="term" value="F:metal ion binding"/>
    <property type="evidence" value="ECO:0007669"/>
    <property type="project" value="UniProtKB-KW"/>
</dbReference>
<dbReference type="InterPro" id="IPR000115">
    <property type="entry name" value="PRibGlycinamide_synth"/>
</dbReference>
<dbReference type="NCBIfam" id="TIGR00877">
    <property type="entry name" value="purD"/>
    <property type="match status" value="1"/>
</dbReference>
<dbReference type="SMART" id="SM01209">
    <property type="entry name" value="GARS_A"/>
    <property type="match status" value="1"/>
</dbReference>
<evidence type="ECO:0000256" key="5">
    <source>
        <dbReference type="ARBA" id="ARBA00022598"/>
    </source>
</evidence>
<evidence type="ECO:0000256" key="15">
    <source>
        <dbReference type="PROSITE-ProRule" id="PRU00409"/>
    </source>
</evidence>
<dbReference type="InterPro" id="IPR020560">
    <property type="entry name" value="PRibGlycinamide_synth_C-dom"/>
</dbReference>
<dbReference type="GO" id="GO:0005524">
    <property type="term" value="F:ATP binding"/>
    <property type="evidence" value="ECO:0007669"/>
    <property type="project" value="UniProtKB-UniRule"/>
</dbReference>
<dbReference type="FunFam" id="3.90.600.10:FF:000001">
    <property type="entry name" value="Trifunctional purine biosynthetic protein adenosine-3"/>
    <property type="match status" value="1"/>
</dbReference>
<dbReference type="SUPFAM" id="SSF51246">
    <property type="entry name" value="Rudiment single hybrid motif"/>
    <property type="match status" value="1"/>
</dbReference>
<dbReference type="FunFam" id="3.30.470.20:FF:000018">
    <property type="entry name" value="Trifunctional purine biosynthetic protein adenosine-3"/>
    <property type="match status" value="1"/>
</dbReference>
<evidence type="ECO:0000256" key="1">
    <source>
        <dbReference type="ARBA" id="ARBA00001936"/>
    </source>
</evidence>
<evidence type="ECO:0000259" key="16">
    <source>
        <dbReference type="PROSITE" id="PS50975"/>
    </source>
</evidence>
<dbReference type="GO" id="GO:0004637">
    <property type="term" value="F:phosphoribosylamine-glycine ligase activity"/>
    <property type="evidence" value="ECO:0007669"/>
    <property type="project" value="UniProtKB-UniRule"/>
</dbReference>
<dbReference type="Gene3D" id="3.30.1490.20">
    <property type="entry name" value="ATP-grasp fold, A domain"/>
    <property type="match status" value="1"/>
</dbReference>
<dbReference type="Pfam" id="PF02843">
    <property type="entry name" value="GARS_C"/>
    <property type="match status" value="1"/>
</dbReference>
<feature type="domain" description="ATP-grasp" evidence="16">
    <location>
        <begin position="103"/>
        <end position="309"/>
    </location>
</feature>
<dbReference type="InterPro" id="IPR020562">
    <property type="entry name" value="PRibGlycinamide_synth_N"/>
</dbReference>
<keyword evidence="8 14" id="KW-0658">Purine biosynthesis</keyword>
<dbReference type="Gene3D" id="3.30.470.20">
    <property type="entry name" value="ATP-grasp fold, B domain"/>
    <property type="match status" value="1"/>
</dbReference>
<dbReference type="InterPro" id="IPR037123">
    <property type="entry name" value="PRibGlycinamide_synth_C_sf"/>
</dbReference>
<dbReference type="PROSITE" id="PS50975">
    <property type="entry name" value="ATP_GRASP"/>
    <property type="match status" value="1"/>
</dbReference>
<keyword evidence="5 14" id="KW-0436">Ligase</keyword>
<dbReference type="Pfam" id="PF02844">
    <property type="entry name" value="GARS_N"/>
    <property type="match status" value="1"/>
</dbReference>
<sequence>MWGGGGREHTLVWKLKKSPRVDKIYCAPGNGGIARDAECIPIAAEDIKGLADFAEKERIDLTVAGPEVPLVAGIGDLFASRGLKLFGPQAKAALLEGSKLFAKDVMVKYGVPTAAYKVFQDSDKALSFVRELGGPCVVKADGLAAGKGVIIAKDTAEAEDAVRLIMEKRSFGEAGSSLLVEELLEGEEVSVLAFTDGKTIIPLAASQDHKRAYDCDQGPNTGGMGAYSPPPVYTEDLHAQVLRDVLEPVINGLAADGIQYKGVIYAGLMLTKKGPYVLEFNCRFGDPETQVVIPRLKTDLFEVMEAVVDERLDDVQLEWDPRAAVCVVMASGGYPGSYAKGKVITGLDELPPNVLDFHAGTALTGEQLVTDGGRVLGVTGFGTTIAEAVQSVYAGVEKIHFEGMHYRRDIAHRALKKGLKICDPA</sequence>
<dbReference type="InterPro" id="IPR011761">
    <property type="entry name" value="ATP-grasp"/>
</dbReference>
<dbReference type="InterPro" id="IPR011054">
    <property type="entry name" value="Rudment_hybrid_motif"/>
</dbReference>
<evidence type="ECO:0000313" key="18">
    <source>
        <dbReference type="Proteomes" id="UP000046155"/>
    </source>
</evidence>
<keyword evidence="10" id="KW-0464">Manganese</keyword>
<evidence type="ECO:0000256" key="4">
    <source>
        <dbReference type="ARBA" id="ARBA00013255"/>
    </source>
</evidence>
<dbReference type="FunFam" id="3.30.1490.20:FF:000006">
    <property type="entry name" value="phosphoribosylamine--glycine ligase, chloroplastic-like"/>
    <property type="match status" value="1"/>
</dbReference>
<evidence type="ECO:0000256" key="10">
    <source>
        <dbReference type="ARBA" id="ARBA00023211"/>
    </source>
</evidence>
<dbReference type="HAMAP" id="MF_00138">
    <property type="entry name" value="GARS"/>
    <property type="match status" value="1"/>
</dbReference>
<protein>
    <recommendedName>
        <fullName evidence="4 14">Phosphoribosylamine--glycine ligase</fullName>
        <ecNumber evidence="4 14">6.3.4.13</ecNumber>
    </recommendedName>
    <alternativeName>
        <fullName evidence="14">GARS</fullName>
    </alternativeName>
    <alternativeName>
        <fullName evidence="12 14">Glycinamide ribonucleotide synthetase</fullName>
    </alternativeName>
    <alternativeName>
        <fullName evidence="13 14">Phosphoribosylglycinamide synthetase</fullName>
    </alternativeName>
</protein>
<keyword evidence="9 15" id="KW-0067">ATP-binding</keyword>
<evidence type="ECO:0000256" key="13">
    <source>
        <dbReference type="ARBA" id="ARBA00042864"/>
    </source>
</evidence>
<comment type="pathway">
    <text evidence="3 14">Purine metabolism; IMP biosynthesis via de novo pathway; N(1)-(5-phospho-D-ribosyl)glycinamide from 5-phospho-alpha-D-ribose 1-diphosphate: step 2/2.</text>
</comment>
<evidence type="ECO:0000256" key="2">
    <source>
        <dbReference type="ARBA" id="ARBA00001946"/>
    </source>
</evidence>
<evidence type="ECO:0000256" key="8">
    <source>
        <dbReference type="ARBA" id="ARBA00022755"/>
    </source>
</evidence>
<dbReference type="GO" id="GO:0006189">
    <property type="term" value="P:'de novo' IMP biosynthetic process"/>
    <property type="evidence" value="ECO:0007669"/>
    <property type="project" value="UniProtKB-UniRule"/>
</dbReference>
<dbReference type="EMBL" id="CDRZ01000246">
    <property type="protein sequence ID" value="CEO89463.1"/>
    <property type="molecule type" value="Genomic_DNA"/>
</dbReference>
<evidence type="ECO:0000256" key="11">
    <source>
        <dbReference type="ARBA" id="ARBA00038345"/>
    </source>
</evidence>